<geneLocation type="mitochondrion" evidence="21"/>
<keyword evidence="8" id="KW-0999">Mitochondrion inner membrane</keyword>
<evidence type="ECO:0000256" key="19">
    <source>
        <dbReference type="SAM" id="SignalP"/>
    </source>
</evidence>
<protein>
    <recommendedName>
        <fullName evidence="4">NADH-ubiquinone oxidoreductase chain 2</fullName>
        <ecNumber evidence="3">7.1.1.2</ecNumber>
    </recommendedName>
    <alternativeName>
        <fullName evidence="16">NADH dehydrogenase subunit 2</fullName>
    </alternativeName>
</protein>
<reference evidence="21" key="1">
    <citation type="submission" date="2012-11" db="EMBL/GenBank/DDBJ databases">
        <title>Mitochondrial Genome Evolution in Pupillid Land Snails.</title>
        <authorList>
            <person name="Marquardt J.D."/>
            <person name="Adema C.M."/>
            <person name="Nekola J.C."/>
            <person name="Bergthorsson U."/>
        </authorList>
    </citation>
    <scope>NUCLEOTIDE SEQUENCE</scope>
</reference>
<organism evidence="21">
    <name type="scientific">Vertigo pusilla</name>
    <dbReference type="NCBI Taxonomy" id="1282417"/>
    <lineage>
        <taxon>Eukaryota</taxon>
        <taxon>Metazoa</taxon>
        <taxon>Spiralia</taxon>
        <taxon>Lophotrochozoa</taxon>
        <taxon>Mollusca</taxon>
        <taxon>Gastropoda</taxon>
        <taxon>Heterobranchia</taxon>
        <taxon>Euthyneura</taxon>
        <taxon>Panpulmonata</taxon>
        <taxon>Eupulmonata</taxon>
        <taxon>Stylommatophora</taxon>
        <taxon>Orthurethra</taxon>
        <taxon>Vertiginidae</taxon>
        <taxon>Vertigo</taxon>
    </lineage>
</organism>
<dbReference type="CTD" id="4536"/>
<dbReference type="AlphaFoldDB" id="A0A0A6ZAI0"/>
<feature type="transmembrane region" description="Helical" evidence="18">
    <location>
        <begin position="114"/>
        <end position="135"/>
    </location>
</feature>
<dbReference type="EC" id="7.1.1.2" evidence="3"/>
<feature type="transmembrane region" description="Helical" evidence="18">
    <location>
        <begin position="58"/>
        <end position="79"/>
    </location>
</feature>
<feature type="signal peptide" evidence="19">
    <location>
        <begin position="1"/>
        <end position="19"/>
    </location>
</feature>
<keyword evidence="19" id="KW-0732">Signal</keyword>
<keyword evidence="7 18" id="KW-0812">Transmembrane</keyword>
<dbReference type="GeneID" id="22832510"/>
<keyword evidence="12" id="KW-0520">NAD</keyword>
<dbReference type="EMBL" id="KC185405">
    <property type="protein sequence ID" value="AGC52888.1"/>
    <property type="molecule type" value="Genomic_DNA"/>
</dbReference>
<accession>A0A0A6ZAI0</accession>
<keyword evidence="10" id="KW-0249">Electron transport</keyword>
<dbReference type="PANTHER" id="PTHR46552:SF1">
    <property type="entry name" value="NADH-UBIQUINONE OXIDOREDUCTASE CHAIN 2"/>
    <property type="match status" value="1"/>
</dbReference>
<evidence type="ECO:0000256" key="13">
    <source>
        <dbReference type="ARBA" id="ARBA00023075"/>
    </source>
</evidence>
<evidence type="ECO:0000256" key="11">
    <source>
        <dbReference type="ARBA" id="ARBA00022989"/>
    </source>
</evidence>
<dbReference type="GO" id="GO:0005743">
    <property type="term" value="C:mitochondrial inner membrane"/>
    <property type="evidence" value="ECO:0007669"/>
    <property type="project" value="UniProtKB-SubCell"/>
</dbReference>
<evidence type="ECO:0000256" key="12">
    <source>
        <dbReference type="ARBA" id="ARBA00023027"/>
    </source>
</evidence>
<evidence type="ECO:0000256" key="16">
    <source>
        <dbReference type="ARBA" id="ARBA00031028"/>
    </source>
</evidence>
<sequence length="308" mass="34690">MTVFSWMFLSLVFLGPVVSLSSSSWFLVWGGMELSLIGLLPLMSNDKSNIMTESAFKYFLVQALASLIVLISGINIFMFNSNSMMILGFFLIGLTLKLGIFPLHFWVIPVLKTSGYNLMMLLLGPMKIVPLSLLMKFFQVFNISNFSVLWFAVFSALIGAIIGNNVSSIRAVLGASSISHSGWFMVGAWSGGMWSYFFIYLISLFLMLWYLEESFSKVTALLILALSGLPPFLLFFGKVNILLSFLTVNASLLFLVILIISAVLSLNFYLKFSYIFYLKEKKLGFTGRWNWLFFLSAWLVGAFLVLLF</sequence>
<dbReference type="GO" id="GO:0008137">
    <property type="term" value="F:NADH dehydrogenase (ubiquinone) activity"/>
    <property type="evidence" value="ECO:0007669"/>
    <property type="project" value="UniProtKB-EC"/>
</dbReference>
<keyword evidence="5" id="KW-0813">Transport</keyword>
<evidence type="ECO:0000256" key="6">
    <source>
        <dbReference type="ARBA" id="ARBA00022660"/>
    </source>
</evidence>
<gene>
    <name evidence="21" type="primary">ND2</name>
</gene>
<comment type="catalytic activity">
    <reaction evidence="17">
        <text>a ubiquinone + NADH + 5 H(+)(in) = a ubiquinol + NAD(+) + 4 H(+)(out)</text>
        <dbReference type="Rhea" id="RHEA:29091"/>
        <dbReference type="Rhea" id="RHEA-COMP:9565"/>
        <dbReference type="Rhea" id="RHEA-COMP:9566"/>
        <dbReference type="ChEBI" id="CHEBI:15378"/>
        <dbReference type="ChEBI" id="CHEBI:16389"/>
        <dbReference type="ChEBI" id="CHEBI:17976"/>
        <dbReference type="ChEBI" id="CHEBI:57540"/>
        <dbReference type="ChEBI" id="CHEBI:57945"/>
        <dbReference type="EC" id="7.1.1.2"/>
    </reaction>
</comment>
<feature type="transmembrane region" description="Helical" evidence="18">
    <location>
        <begin position="193"/>
        <end position="211"/>
    </location>
</feature>
<evidence type="ECO:0000256" key="2">
    <source>
        <dbReference type="ARBA" id="ARBA00007012"/>
    </source>
</evidence>
<keyword evidence="13" id="KW-0830">Ubiquinone</keyword>
<feature type="transmembrane region" description="Helical" evidence="18">
    <location>
        <begin position="289"/>
        <end position="307"/>
    </location>
</feature>
<evidence type="ECO:0000256" key="3">
    <source>
        <dbReference type="ARBA" id="ARBA00012944"/>
    </source>
</evidence>
<evidence type="ECO:0000259" key="20">
    <source>
        <dbReference type="Pfam" id="PF00361"/>
    </source>
</evidence>
<keyword evidence="15 18" id="KW-0472">Membrane</keyword>
<keyword evidence="11 18" id="KW-1133">Transmembrane helix</keyword>
<feature type="domain" description="NADH:quinone oxidoreductase/Mrp antiporter transmembrane" evidence="20">
    <location>
        <begin position="22"/>
        <end position="205"/>
    </location>
</feature>
<proteinExistence type="inferred from homology"/>
<evidence type="ECO:0000256" key="8">
    <source>
        <dbReference type="ARBA" id="ARBA00022792"/>
    </source>
</evidence>
<dbReference type="GO" id="GO:0006120">
    <property type="term" value="P:mitochondrial electron transport, NADH to ubiquinone"/>
    <property type="evidence" value="ECO:0007669"/>
    <property type="project" value="TreeGrafter"/>
</dbReference>
<evidence type="ECO:0000256" key="14">
    <source>
        <dbReference type="ARBA" id="ARBA00023128"/>
    </source>
</evidence>
<keyword evidence="9" id="KW-1278">Translocase</keyword>
<dbReference type="InterPro" id="IPR050175">
    <property type="entry name" value="Complex_I_Subunit_2"/>
</dbReference>
<feature type="transmembrane region" description="Helical" evidence="18">
    <location>
        <begin position="86"/>
        <end position="108"/>
    </location>
</feature>
<feature type="transmembrane region" description="Helical" evidence="18">
    <location>
        <begin position="147"/>
        <end position="173"/>
    </location>
</feature>
<evidence type="ECO:0000256" key="1">
    <source>
        <dbReference type="ARBA" id="ARBA00004448"/>
    </source>
</evidence>
<comment type="similarity">
    <text evidence="2">Belongs to the complex I subunit 2 family.</text>
</comment>
<feature type="transmembrane region" description="Helical" evidence="18">
    <location>
        <begin position="218"/>
        <end position="236"/>
    </location>
</feature>
<evidence type="ECO:0000256" key="5">
    <source>
        <dbReference type="ARBA" id="ARBA00022448"/>
    </source>
</evidence>
<evidence type="ECO:0000256" key="7">
    <source>
        <dbReference type="ARBA" id="ARBA00022692"/>
    </source>
</evidence>
<evidence type="ECO:0000256" key="18">
    <source>
        <dbReference type="SAM" id="Phobius"/>
    </source>
</evidence>
<evidence type="ECO:0000256" key="15">
    <source>
        <dbReference type="ARBA" id="ARBA00023136"/>
    </source>
</evidence>
<evidence type="ECO:0000313" key="21">
    <source>
        <dbReference type="EMBL" id="AGC52888.1"/>
    </source>
</evidence>
<feature type="chain" id="PRO_5002035747" description="NADH-ubiquinone oxidoreductase chain 2" evidence="19">
    <location>
        <begin position="20"/>
        <end position="308"/>
    </location>
</feature>
<evidence type="ECO:0000256" key="10">
    <source>
        <dbReference type="ARBA" id="ARBA00022982"/>
    </source>
</evidence>
<keyword evidence="14 21" id="KW-0496">Mitochondrion</keyword>
<evidence type="ECO:0000256" key="4">
    <source>
        <dbReference type="ARBA" id="ARBA00021008"/>
    </source>
</evidence>
<feature type="transmembrane region" description="Helical" evidence="18">
    <location>
        <begin position="242"/>
        <end position="269"/>
    </location>
</feature>
<keyword evidence="6" id="KW-0679">Respiratory chain</keyword>
<dbReference type="InterPro" id="IPR001750">
    <property type="entry name" value="ND/Mrp_TM"/>
</dbReference>
<dbReference type="Pfam" id="PF00361">
    <property type="entry name" value="Proton_antipo_M"/>
    <property type="match status" value="1"/>
</dbReference>
<dbReference type="PANTHER" id="PTHR46552">
    <property type="entry name" value="NADH-UBIQUINONE OXIDOREDUCTASE CHAIN 2"/>
    <property type="match status" value="1"/>
</dbReference>
<evidence type="ECO:0000256" key="17">
    <source>
        <dbReference type="ARBA" id="ARBA00049551"/>
    </source>
</evidence>
<name>A0A0A6ZAI0_9EUPU</name>
<comment type="subcellular location">
    <subcellularLocation>
        <location evidence="1">Mitochondrion inner membrane</location>
        <topology evidence="1">Multi-pass membrane protein</topology>
    </subcellularLocation>
</comment>
<dbReference type="RefSeq" id="YP_009113923.1">
    <property type="nucleotide sequence ID" value="NC_026045.1"/>
</dbReference>
<evidence type="ECO:0000256" key="9">
    <source>
        <dbReference type="ARBA" id="ARBA00022967"/>
    </source>
</evidence>